<evidence type="ECO:0000256" key="2">
    <source>
        <dbReference type="ARBA" id="ARBA00006555"/>
    </source>
</evidence>
<dbReference type="OrthoDB" id="9814002at2"/>
<evidence type="ECO:0000256" key="4">
    <source>
        <dbReference type="ARBA" id="ARBA00022475"/>
    </source>
</evidence>
<dbReference type="Pfam" id="PF13715">
    <property type="entry name" value="CarbopepD_reg_2"/>
    <property type="match status" value="1"/>
</dbReference>
<dbReference type="GO" id="GO:0031992">
    <property type="term" value="F:energy transducer activity"/>
    <property type="evidence" value="ECO:0007669"/>
    <property type="project" value="TreeGrafter"/>
</dbReference>
<dbReference type="RefSeq" id="WP_074449342.1">
    <property type="nucleotide sequence ID" value="NZ_FMMM01000016.1"/>
</dbReference>
<evidence type="ECO:0000256" key="9">
    <source>
        <dbReference type="ARBA" id="ARBA00023136"/>
    </source>
</evidence>
<comment type="subcellular location">
    <subcellularLocation>
        <location evidence="1">Cell inner membrane</location>
        <topology evidence="1">Single-pass membrane protein</topology>
        <orientation evidence="1">Periplasmic side</orientation>
    </subcellularLocation>
</comment>
<feature type="domain" description="TonB C-terminal" evidence="11">
    <location>
        <begin position="440"/>
        <end position="536"/>
    </location>
</feature>
<dbReference type="GO" id="GO:0015031">
    <property type="term" value="P:protein transport"/>
    <property type="evidence" value="ECO:0007669"/>
    <property type="project" value="UniProtKB-KW"/>
</dbReference>
<gene>
    <name evidence="12" type="primary">susC_5</name>
    <name evidence="12" type="ORF">TFUB20_00301</name>
</gene>
<evidence type="ECO:0000259" key="11">
    <source>
        <dbReference type="PROSITE" id="PS52015"/>
    </source>
</evidence>
<keyword evidence="8 10" id="KW-1133">Transmembrane helix</keyword>
<dbReference type="SUPFAM" id="SSF74653">
    <property type="entry name" value="TolA/TonB C-terminal domain"/>
    <property type="match status" value="1"/>
</dbReference>
<evidence type="ECO:0000256" key="7">
    <source>
        <dbReference type="ARBA" id="ARBA00022927"/>
    </source>
</evidence>
<dbReference type="InterPro" id="IPR008756">
    <property type="entry name" value="Peptidase_M56"/>
</dbReference>
<dbReference type="InterPro" id="IPR006260">
    <property type="entry name" value="TonB/TolA_C"/>
</dbReference>
<keyword evidence="6 10" id="KW-0812">Transmembrane</keyword>
<dbReference type="PROSITE" id="PS52015">
    <property type="entry name" value="TONB_CTD"/>
    <property type="match status" value="1"/>
</dbReference>
<keyword evidence="3" id="KW-0813">Transport</keyword>
<keyword evidence="9 10" id="KW-0472">Membrane</keyword>
<dbReference type="EMBL" id="FMMM01000016">
    <property type="protein sequence ID" value="SCQ18287.1"/>
    <property type="molecule type" value="Genomic_DNA"/>
</dbReference>
<feature type="transmembrane region" description="Helical" evidence="10">
    <location>
        <begin position="6"/>
        <end position="24"/>
    </location>
</feature>
<reference evidence="12 13" key="1">
    <citation type="submission" date="2016-09" db="EMBL/GenBank/DDBJ databases">
        <authorList>
            <person name="Capua I."/>
            <person name="De Benedictis P."/>
            <person name="Joannis T."/>
            <person name="Lombin L.H."/>
            <person name="Cattoli G."/>
        </authorList>
    </citation>
    <scope>NUCLEOTIDE SEQUENCE [LARGE SCALE GENOMIC DNA]</scope>
    <source>
        <strain evidence="12 13">UB20</strain>
    </source>
</reference>
<feature type="transmembrane region" description="Helical" evidence="10">
    <location>
        <begin position="36"/>
        <end position="51"/>
    </location>
</feature>
<dbReference type="InterPro" id="IPR037682">
    <property type="entry name" value="TonB_C"/>
</dbReference>
<dbReference type="InterPro" id="IPR051045">
    <property type="entry name" value="TonB-dependent_transducer"/>
</dbReference>
<dbReference type="AlphaFoldDB" id="A0A1D3UDR0"/>
<dbReference type="GO" id="GO:0055085">
    <property type="term" value="P:transmembrane transport"/>
    <property type="evidence" value="ECO:0007669"/>
    <property type="project" value="InterPro"/>
</dbReference>
<dbReference type="Pfam" id="PF03544">
    <property type="entry name" value="TonB_C"/>
    <property type="match status" value="1"/>
</dbReference>
<dbReference type="GO" id="GO:0098797">
    <property type="term" value="C:plasma membrane protein complex"/>
    <property type="evidence" value="ECO:0007669"/>
    <property type="project" value="TreeGrafter"/>
</dbReference>
<evidence type="ECO:0000256" key="10">
    <source>
        <dbReference type="SAM" id="Phobius"/>
    </source>
</evidence>
<evidence type="ECO:0000313" key="12">
    <source>
        <dbReference type="EMBL" id="SCQ18287.1"/>
    </source>
</evidence>
<dbReference type="NCBIfam" id="TIGR01352">
    <property type="entry name" value="tonB_Cterm"/>
    <property type="match status" value="1"/>
</dbReference>
<keyword evidence="4" id="KW-1003">Cell membrane</keyword>
<evidence type="ECO:0000256" key="8">
    <source>
        <dbReference type="ARBA" id="ARBA00022989"/>
    </source>
</evidence>
<dbReference type="Pfam" id="PF05569">
    <property type="entry name" value="Peptidase_M56"/>
    <property type="match status" value="1"/>
</dbReference>
<evidence type="ECO:0000256" key="5">
    <source>
        <dbReference type="ARBA" id="ARBA00022519"/>
    </source>
</evidence>
<protein>
    <submittedName>
        <fullName evidence="12">TonB-dependent receptor SusC</fullName>
    </submittedName>
</protein>
<sequence>METWTYLLKVNAAIAVFYMVYRWCYRNDTFFTLRRYLLQGILFLSVVYPFTDFSKWFVHSHTLTEAAFTYTQYMPELTVTPSVEAPATYSLGDYALWLYLAVTGFLLLRLMVRLTQLVWLRWRSPQVEMEGARVSRLQRPATPFSFFNWIFIHPEMHRKEELKEILAHEQIHVRQHHSFDILLAELSCAVCWFNPMAWMLKKEIHSNLEFLVDHRVVKDGADARSYQYHLLRMAHQPVQAALANQFNTSPLKKRIRMLNAKQSPKVKLVAYTLVLPLALLLLVANNAGAMTEQMSGLLDASLPMLQGHTGNLSDTKKEDTLVVSGTVVDGQGALQGVSILISGTYSGTISDENGRFQIRMQAGDTLNFSYIGMAPMHLVPKASGDVGKIEMKRKKENLDEIVVVGYTSSEKTTRNDRKPSTGSEGEPIFTVVEEMPQFPGGQAALMQYIARNIKYPVIAQENGIQGRVVCQFIIDERGNTADVQVVQGVDPLLDKEAVRLIEEMPRWKPGKQRGKPVSVEYTVPVNFRLTKGAVCSIQKDTTRQTQSRQAPIRYYLNGKEIFSERMKSIPPAEIENIHVLNTENRQMEHKDKTASKIIIITTLDATADERARNEEIKKKFN</sequence>
<keyword evidence="7" id="KW-0653">Protein transport</keyword>
<dbReference type="InterPro" id="IPR008969">
    <property type="entry name" value="CarboxyPept-like_regulatory"/>
</dbReference>
<feature type="transmembrane region" description="Helical" evidence="10">
    <location>
        <begin position="94"/>
        <end position="112"/>
    </location>
</feature>
<feature type="transmembrane region" description="Helical" evidence="10">
    <location>
        <begin position="266"/>
        <end position="284"/>
    </location>
</feature>
<keyword evidence="12" id="KW-0675">Receptor</keyword>
<dbReference type="SUPFAM" id="SSF49464">
    <property type="entry name" value="Carboxypeptidase regulatory domain-like"/>
    <property type="match status" value="1"/>
</dbReference>
<evidence type="ECO:0000256" key="1">
    <source>
        <dbReference type="ARBA" id="ARBA00004383"/>
    </source>
</evidence>
<dbReference type="CDD" id="cd07341">
    <property type="entry name" value="M56_BlaR1_MecR1_like"/>
    <property type="match status" value="1"/>
</dbReference>
<evidence type="ECO:0000256" key="6">
    <source>
        <dbReference type="ARBA" id="ARBA00022692"/>
    </source>
</evidence>
<dbReference type="PANTHER" id="PTHR33446:SF2">
    <property type="entry name" value="PROTEIN TONB"/>
    <property type="match status" value="1"/>
</dbReference>
<dbReference type="Proteomes" id="UP000182057">
    <property type="component" value="Unassembled WGS sequence"/>
</dbReference>
<dbReference type="PANTHER" id="PTHR33446">
    <property type="entry name" value="PROTEIN TONB-RELATED"/>
    <property type="match status" value="1"/>
</dbReference>
<evidence type="ECO:0000313" key="13">
    <source>
        <dbReference type="Proteomes" id="UP000182057"/>
    </source>
</evidence>
<accession>A0A1D3UDR0</accession>
<name>A0A1D3UDR0_TANFO</name>
<comment type="similarity">
    <text evidence="2">Belongs to the TonB family.</text>
</comment>
<keyword evidence="5" id="KW-0997">Cell inner membrane</keyword>
<evidence type="ECO:0000256" key="3">
    <source>
        <dbReference type="ARBA" id="ARBA00022448"/>
    </source>
</evidence>
<proteinExistence type="inferred from homology"/>
<dbReference type="Gene3D" id="3.30.1150.10">
    <property type="match status" value="1"/>
</dbReference>
<organism evidence="12 13">
    <name type="scientific">Tannerella forsythia</name>
    <name type="common">Bacteroides forsythus</name>
    <dbReference type="NCBI Taxonomy" id="28112"/>
    <lineage>
        <taxon>Bacteria</taxon>
        <taxon>Pseudomonadati</taxon>
        <taxon>Bacteroidota</taxon>
        <taxon>Bacteroidia</taxon>
        <taxon>Bacteroidales</taxon>
        <taxon>Tannerellaceae</taxon>
        <taxon>Tannerella</taxon>
    </lineage>
</organism>
<dbReference type="FunFam" id="3.30.1150.10:FF:000002">
    <property type="entry name" value="Energy transducer TonB"/>
    <property type="match status" value="1"/>
</dbReference>